<dbReference type="GO" id="GO:0042292">
    <property type="term" value="F:URM1 activating enzyme activity"/>
    <property type="evidence" value="ECO:0007669"/>
    <property type="project" value="EnsemblFungi"/>
</dbReference>
<comment type="caution">
    <text evidence="14">The sequence shown here is derived from an EMBL/GenBank/DDBJ whole genome shotgun (WGS) entry which is preliminary data.</text>
</comment>
<evidence type="ECO:0000259" key="13">
    <source>
        <dbReference type="PROSITE" id="PS50206"/>
    </source>
</evidence>
<comment type="cofactor">
    <cofactor evidence="12">
        <name>Zn(2+)</name>
        <dbReference type="ChEBI" id="CHEBI:29105"/>
    </cofactor>
    <text evidence="12">Binds 1 zinc ion per subunit.</text>
</comment>
<feature type="binding site" evidence="12">
    <location>
        <position position="174"/>
    </location>
    <ligand>
        <name>Zn(2+)</name>
        <dbReference type="ChEBI" id="CHEBI:29105"/>
    </ligand>
</feature>
<dbReference type="Gene3D" id="3.40.50.720">
    <property type="entry name" value="NAD(P)-binding Rossmann-like Domain"/>
    <property type="match status" value="1"/>
</dbReference>
<dbReference type="Gene3D" id="3.40.250.10">
    <property type="entry name" value="Rhodanese-like domain"/>
    <property type="match status" value="1"/>
</dbReference>
<keyword evidence="3 12" id="KW-0808">Transferase</keyword>
<dbReference type="GO" id="GO:0004792">
    <property type="term" value="F:thiosulfate-cyanide sulfurtransferase activity"/>
    <property type="evidence" value="ECO:0007669"/>
    <property type="project" value="EnsemblFungi"/>
</dbReference>
<dbReference type="PROSITE" id="PS50206">
    <property type="entry name" value="RHODANESE_3"/>
    <property type="match status" value="1"/>
</dbReference>
<dbReference type="PANTHER" id="PTHR10953:SF102">
    <property type="entry name" value="ADENYLYLTRANSFERASE AND SULFURTRANSFERASE MOCS3"/>
    <property type="match status" value="1"/>
</dbReference>
<gene>
    <name evidence="12" type="primary">UBA4</name>
    <name evidence="14" type="ORF">OGATHE_002203</name>
</gene>
<feature type="binding site" evidence="12">
    <location>
        <position position="61"/>
    </location>
    <ligand>
        <name>ATP</name>
        <dbReference type="ChEBI" id="CHEBI:30616"/>
    </ligand>
</feature>
<dbReference type="PANTHER" id="PTHR10953">
    <property type="entry name" value="UBIQUITIN-ACTIVATING ENZYME E1"/>
    <property type="match status" value="1"/>
</dbReference>
<keyword evidence="4 12" id="KW-0819">tRNA processing</keyword>
<evidence type="ECO:0000256" key="3">
    <source>
        <dbReference type="ARBA" id="ARBA00022679"/>
    </source>
</evidence>
<evidence type="ECO:0000313" key="14">
    <source>
        <dbReference type="EMBL" id="KAH3672558.1"/>
    </source>
</evidence>
<comment type="similarity">
    <text evidence="12">In the N-terminal section; belongs to the HesA/MoeB/ThiF family. UBA4 subfamily.</text>
</comment>
<keyword evidence="11 12" id="KW-0511">Multifunctional enzyme</keyword>
<evidence type="ECO:0000256" key="10">
    <source>
        <dbReference type="ARBA" id="ARBA00022840"/>
    </source>
</evidence>
<dbReference type="GO" id="GO:0007114">
    <property type="term" value="P:cell budding"/>
    <property type="evidence" value="ECO:0007669"/>
    <property type="project" value="EnsemblFungi"/>
</dbReference>
<keyword evidence="2 12" id="KW-0963">Cytoplasm</keyword>
<dbReference type="SUPFAM" id="SSF69572">
    <property type="entry name" value="Activating enzymes of the ubiquitin-like proteins"/>
    <property type="match status" value="1"/>
</dbReference>
<keyword evidence="9 12" id="KW-0862">Zinc</keyword>
<dbReference type="GO" id="GO:0070566">
    <property type="term" value="F:adenylyltransferase activity"/>
    <property type="evidence" value="ECO:0007669"/>
    <property type="project" value="EnsemblFungi"/>
</dbReference>
<keyword evidence="6 12" id="KW-0479">Metal-binding</keyword>
<dbReference type="GO" id="GO:0005829">
    <property type="term" value="C:cytosol"/>
    <property type="evidence" value="ECO:0007669"/>
    <property type="project" value="UniProtKB-SubCell"/>
</dbReference>
<dbReference type="GO" id="GO:0034599">
    <property type="term" value="P:cellular response to oxidative stress"/>
    <property type="evidence" value="ECO:0007669"/>
    <property type="project" value="EnsemblFungi"/>
</dbReference>
<evidence type="ECO:0000256" key="6">
    <source>
        <dbReference type="ARBA" id="ARBA00022723"/>
    </source>
</evidence>
<dbReference type="Pfam" id="PF00899">
    <property type="entry name" value="ThiF"/>
    <property type="match status" value="1"/>
</dbReference>
<dbReference type="RefSeq" id="XP_018210993.1">
    <property type="nucleotide sequence ID" value="XM_018353010.1"/>
</dbReference>
<keyword evidence="5" id="KW-0548">Nucleotidyltransferase</keyword>
<proteinExistence type="inferred from homology"/>
<dbReference type="InterPro" id="IPR028885">
    <property type="entry name" value="MOCS3/Uba4"/>
</dbReference>
<evidence type="ECO:0000256" key="2">
    <source>
        <dbReference type="ARBA" id="ARBA00022490"/>
    </source>
</evidence>
<evidence type="ECO:0000256" key="11">
    <source>
        <dbReference type="ARBA" id="ARBA00023268"/>
    </source>
</evidence>
<keyword evidence="10 12" id="KW-0067">ATP-binding</keyword>
<dbReference type="Pfam" id="PF00581">
    <property type="entry name" value="Rhodanese"/>
    <property type="match status" value="1"/>
</dbReference>
<feature type="binding site" evidence="12">
    <location>
        <begin position="68"/>
        <end position="72"/>
    </location>
    <ligand>
        <name>ATP</name>
        <dbReference type="ChEBI" id="CHEBI:30616"/>
    </ligand>
</feature>
<feature type="active site" description="Glycyl thioester intermediate; for adenylyltransferase activity" evidence="12">
    <location>
        <position position="188"/>
    </location>
</feature>
<dbReference type="GO" id="GO:0042802">
    <property type="term" value="F:identical protein binding"/>
    <property type="evidence" value="ECO:0007669"/>
    <property type="project" value="EnsemblFungi"/>
</dbReference>
<keyword evidence="8" id="KW-0833">Ubl conjugation pathway</keyword>
<evidence type="ECO:0000256" key="12">
    <source>
        <dbReference type="HAMAP-Rule" id="MF_03049"/>
    </source>
</evidence>
<name>A0A1B7SHS2_9ASCO</name>
<dbReference type="InterPro" id="IPR035985">
    <property type="entry name" value="Ubiquitin-activating_enz"/>
</dbReference>
<reference evidence="14" key="1">
    <citation type="journal article" date="2021" name="Open Biol.">
        <title>Shared evolutionary footprints suggest mitochondrial oxidative damage underlies multiple complex I losses in fungi.</title>
        <authorList>
            <person name="Schikora-Tamarit M.A."/>
            <person name="Marcet-Houben M."/>
            <person name="Nosek J."/>
            <person name="Gabaldon T."/>
        </authorList>
    </citation>
    <scope>NUCLEOTIDE SEQUENCE</scope>
    <source>
        <strain evidence="14">NCAIM Y.01608</strain>
    </source>
</reference>
<feature type="binding site" evidence="12">
    <location>
        <position position="171"/>
    </location>
    <ligand>
        <name>Zn(2+)</name>
        <dbReference type="ChEBI" id="CHEBI:29105"/>
    </ligand>
</feature>
<comment type="pathway">
    <text evidence="12">tRNA modification; 5-methoxycarbonylmethyl-2-thiouridine-tRNA biosynthesis.</text>
</comment>
<evidence type="ECO:0000256" key="5">
    <source>
        <dbReference type="ARBA" id="ARBA00022695"/>
    </source>
</evidence>
<evidence type="ECO:0000256" key="7">
    <source>
        <dbReference type="ARBA" id="ARBA00022741"/>
    </source>
</evidence>
<dbReference type="InterPro" id="IPR001763">
    <property type="entry name" value="Rhodanese-like_dom"/>
</dbReference>
<dbReference type="InterPro" id="IPR045886">
    <property type="entry name" value="ThiF/MoeB/HesA"/>
</dbReference>
<dbReference type="HAMAP" id="MF_03049">
    <property type="entry name" value="MOCS3_Uba4"/>
    <property type="match status" value="1"/>
</dbReference>
<feature type="binding site" evidence="12">
    <location>
        <begin position="129"/>
        <end position="130"/>
    </location>
    <ligand>
        <name>ATP</name>
        <dbReference type="ChEBI" id="CHEBI:30616"/>
    </ligand>
</feature>
<dbReference type="GO" id="GO:2000220">
    <property type="term" value="P:regulation of pseudohyphal growth"/>
    <property type="evidence" value="ECO:0007669"/>
    <property type="project" value="EnsemblFungi"/>
</dbReference>
<feature type="binding site" evidence="12">
    <location>
        <position position="85"/>
    </location>
    <ligand>
        <name>ATP</name>
        <dbReference type="ChEBI" id="CHEBI:30616"/>
    </ligand>
</feature>
<dbReference type="Proteomes" id="UP000788993">
    <property type="component" value="Unassembled WGS sequence"/>
</dbReference>
<dbReference type="GO" id="GO:0005524">
    <property type="term" value="F:ATP binding"/>
    <property type="evidence" value="ECO:0007669"/>
    <property type="project" value="UniProtKB-KW"/>
</dbReference>
<evidence type="ECO:0000313" key="15">
    <source>
        <dbReference type="Proteomes" id="UP000788993"/>
    </source>
</evidence>
<dbReference type="InterPro" id="IPR036873">
    <property type="entry name" value="Rhodanese-like_dom_sf"/>
</dbReference>
<dbReference type="EMBL" id="JAEUBD010000753">
    <property type="protein sequence ID" value="KAH3672558.1"/>
    <property type="molecule type" value="Genomic_DNA"/>
</dbReference>
<dbReference type="FunFam" id="3.40.50.720:FF:000033">
    <property type="entry name" value="Adenylyltransferase and sulfurtransferase MOCS3"/>
    <property type="match status" value="1"/>
</dbReference>
<dbReference type="SMART" id="SM00450">
    <property type="entry name" value="RHOD"/>
    <property type="match status" value="1"/>
</dbReference>
<dbReference type="AlphaFoldDB" id="A0A1B7SHS2"/>
<dbReference type="GO" id="GO:0046872">
    <property type="term" value="F:metal ion binding"/>
    <property type="evidence" value="ECO:0007669"/>
    <property type="project" value="UniProtKB-KW"/>
</dbReference>
<dbReference type="CDD" id="cd00757">
    <property type="entry name" value="ThiF_MoeB_HesA_family"/>
    <property type="match status" value="1"/>
</dbReference>
<dbReference type="GO" id="GO:0032447">
    <property type="term" value="P:protein urmylation"/>
    <property type="evidence" value="ECO:0007669"/>
    <property type="project" value="EnsemblFungi"/>
</dbReference>
<organism evidence="14 15">
    <name type="scientific">Ogataea polymorpha</name>
    <dbReference type="NCBI Taxonomy" id="460523"/>
    <lineage>
        <taxon>Eukaryota</taxon>
        <taxon>Fungi</taxon>
        <taxon>Dikarya</taxon>
        <taxon>Ascomycota</taxon>
        <taxon>Saccharomycotina</taxon>
        <taxon>Pichiomycetes</taxon>
        <taxon>Pichiales</taxon>
        <taxon>Pichiaceae</taxon>
        <taxon>Ogataea</taxon>
    </lineage>
</organism>
<feature type="active site" description="Cysteine persulfide intermediate; for sulfurtransferase activity" evidence="12">
    <location>
        <position position="347"/>
    </location>
</feature>
<feature type="binding site" evidence="12">
    <location>
        <position position="252"/>
    </location>
    <ligand>
        <name>Zn(2+)</name>
        <dbReference type="ChEBI" id="CHEBI:29105"/>
    </ligand>
</feature>
<sequence>MSLSLNEYLRYGRQLIVPEFGLQGQILLKKCRVLVVGAGGLGCPALQYLVGAGFGTVGIVDHDTVDVSNLHRQILHTSESVGMLKCESAKLQLAKLNPLVQINTHPVALSPDNSFGIFEQYDMILDCTDTPATRYLINDTAVLLGLTVISGSGLKTEGQLSILNFNNTGPCYRCFYPTPPPPSSVTACSDGGIIGPVIGIMGVMMALEAIKVATGYYLREDVEFQPFLSLYSGYGPLQSLRTFKMRRRSPKCRVCNAGTREITRHVVETELDYSVWCGKMDYNILEKDERVSVEQLSAQRAPYLIDVRPKEQYSIVHLPNSINIPLNELKHMSALNVPQETMIYVICRFGNDSQLAVKHLKSIGYENCVDVIGGLTQWSRQIDPNFPVY</sequence>
<evidence type="ECO:0000256" key="1">
    <source>
        <dbReference type="ARBA" id="ARBA00004514"/>
    </source>
</evidence>
<keyword evidence="15" id="KW-1185">Reference proteome</keyword>
<dbReference type="GO" id="GO:0002143">
    <property type="term" value="P:tRNA wobble position uridine thiolation"/>
    <property type="evidence" value="ECO:0007669"/>
    <property type="project" value="EnsemblFungi"/>
</dbReference>
<comment type="subcellular location">
    <subcellularLocation>
        <location evidence="1">Cytoplasm</location>
        <location evidence="1">Cytosol</location>
    </subcellularLocation>
</comment>
<protein>
    <recommendedName>
        <fullName evidence="13">Rhodanese domain-containing protein</fullName>
    </recommendedName>
</protein>
<evidence type="ECO:0000256" key="8">
    <source>
        <dbReference type="ARBA" id="ARBA00022786"/>
    </source>
</evidence>
<feature type="domain" description="Rhodanese" evidence="13">
    <location>
        <begin position="298"/>
        <end position="387"/>
    </location>
</feature>
<evidence type="ECO:0000256" key="4">
    <source>
        <dbReference type="ARBA" id="ARBA00022694"/>
    </source>
</evidence>
<keyword evidence="7 12" id="KW-0547">Nucleotide-binding</keyword>
<feature type="binding site" evidence="12">
    <location>
        <position position="40"/>
    </location>
    <ligand>
        <name>ATP</name>
        <dbReference type="ChEBI" id="CHEBI:30616"/>
    </ligand>
</feature>
<evidence type="ECO:0000256" key="9">
    <source>
        <dbReference type="ARBA" id="ARBA00022833"/>
    </source>
</evidence>
<dbReference type="InterPro" id="IPR000594">
    <property type="entry name" value="ThiF_NAD_FAD-bd"/>
</dbReference>
<reference evidence="14" key="2">
    <citation type="submission" date="2021-01" db="EMBL/GenBank/DDBJ databases">
        <authorList>
            <person name="Schikora-Tamarit M.A."/>
        </authorList>
    </citation>
    <scope>NUCLEOTIDE SEQUENCE</scope>
    <source>
        <strain evidence="14">NCAIM Y.01608</strain>
    </source>
</reference>
<dbReference type="GO" id="GO:0001403">
    <property type="term" value="P:invasive growth in response to glucose limitation"/>
    <property type="evidence" value="ECO:0007669"/>
    <property type="project" value="EnsemblFungi"/>
</dbReference>
<feature type="binding site" evidence="12">
    <location>
        <position position="255"/>
    </location>
    <ligand>
        <name>Zn(2+)</name>
        <dbReference type="ChEBI" id="CHEBI:29105"/>
    </ligand>
</feature>
<accession>A0A1B7SHS2</accession>